<gene>
    <name evidence="3" type="ORF">RJ640_015824</name>
</gene>
<dbReference type="InterPro" id="IPR036291">
    <property type="entry name" value="NAD(P)-bd_dom_sf"/>
</dbReference>
<keyword evidence="4" id="KW-1185">Reference proteome</keyword>
<dbReference type="Pfam" id="PF13561">
    <property type="entry name" value="adh_short_C2"/>
    <property type="match status" value="2"/>
</dbReference>
<comment type="caution">
    <text evidence="3">The sequence shown here is derived from an EMBL/GenBank/DDBJ whole genome shotgun (WGS) entry which is preliminary data.</text>
</comment>
<dbReference type="PRINTS" id="PR00080">
    <property type="entry name" value="SDRFAMILY"/>
</dbReference>
<protein>
    <submittedName>
        <fullName evidence="3">Uncharacterized protein</fullName>
    </submittedName>
</protein>
<dbReference type="PANTHER" id="PTHR43180">
    <property type="entry name" value="3-OXOACYL-(ACYL-CARRIER-PROTEIN) REDUCTASE (AFU_ORTHOLOGUE AFUA_6G11210)"/>
    <property type="match status" value="1"/>
</dbReference>
<evidence type="ECO:0000256" key="2">
    <source>
        <dbReference type="ARBA" id="ARBA00023002"/>
    </source>
</evidence>
<feature type="non-terminal residue" evidence="3">
    <location>
        <position position="540"/>
    </location>
</feature>
<name>A0AA88RX51_9ASTE</name>
<dbReference type="PROSITE" id="PS00061">
    <property type="entry name" value="ADH_SHORT"/>
    <property type="match status" value="1"/>
</dbReference>
<dbReference type="Pfam" id="PF00106">
    <property type="entry name" value="adh_short"/>
    <property type="match status" value="1"/>
</dbReference>
<dbReference type="AlphaFoldDB" id="A0AA88RX51"/>
<dbReference type="InterPro" id="IPR002347">
    <property type="entry name" value="SDR_fam"/>
</dbReference>
<comment type="similarity">
    <text evidence="1">Belongs to the short-chain dehydrogenases/reductases (SDR) family.</text>
</comment>
<reference evidence="3" key="1">
    <citation type="submission" date="2022-12" db="EMBL/GenBank/DDBJ databases">
        <title>Draft genome assemblies for two species of Escallonia (Escalloniales).</title>
        <authorList>
            <person name="Chanderbali A."/>
            <person name="Dervinis C."/>
            <person name="Anghel I."/>
            <person name="Soltis D."/>
            <person name="Soltis P."/>
            <person name="Zapata F."/>
        </authorList>
    </citation>
    <scope>NUCLEOTIDE SEQUENCE</scope>
    <source>
        <strain evidence="3">UCBG92.1500</strain>
        <tissue evidence="3">Leaf</tissue>
    </source>
</reference>
<dbReference type="GO" id="GO:0016616">
    <property type="term" value="F:oxidoreductase activity, acting on the CH-OH group of donors, NAD or NADP as acceptor"/>
    <property type="evidence" value="ECO:0007669"/>
    <property type="project" value="UniProtKB-ARBA"/>
</dbReference>
<evidence type="ECO:0000313" key="3">
    <source>
        <dbReference type="EMBL" id="KAK2991145.1"/>
    </source>
</evidence>
<dbReference type="InterPro" id="IPR020904">
    <property type="entry name" value="Sc_DH/Rdtase_CS"/>
</dbReference>
<dbReference type="SUPFAM" id="SSF51735">
    <property type="entry name" value="NAD(P)-binding Rossmann-fold domains"/>
    <property type="match status" value="2"/>
</dbReference>
<organism evidence="3 4">
    <name type="scientific">Escallonia rubra</name>
    <dbReference type="NCBI Taxonomy" id="112253"/>
    <lineage>
        <taxon>Eukaryota</taxon>
        <taxon>Viridiplantae</taxon>
        <taxon>Streptophyta</taxon>
        <taxon>Embryophyta</taxon>
        <taxon>Tracheophyta</taxon>
        <taxon>Spermatophyta</taxon>
        <taxon>Magnoliopsida</taxon>
        <taxon>eudicotyledons</taxon>
        <taxon>Gunneridae</taxon>
        <taxon>Pentapetalae</taxon>
        <taxon>asterids</taxon>
        <taxon>campanulids</taxon>
        <taxon>Escalloniales</taxon>
        <taxon>Escalloniaceae</taxon>
        <taxon>Escallonia</taxon>
    </lineage>
</organism>
<dbReference type="PRINTS" id="PR00081">
    <property type="entry name" value="GDHRDH"/>
</dbReference>
<accession>A0AA88RX51</accession>
<evidence type="ECO:0000313" key="4">
    <source>
        <dbReference type="Proteomes" id="UP001187471"/>
    </source>
</evidence>
<dbReference type="EMBL" id="JAVXUO010000566">
    <property type="protein sequence ID" value="KAK2991145.1"/>
    <property type="molecule type" value="Genomic_DNA"/>
</dbReference>
<dbReference type="Gene3D" id="3.40.50.720">
    <property type="entry name" value="NAD(P)-binding Rossmann-like Domain"/>
    <property type="match status" value="2"/>
</dbReference>
<dbReference type="FunFam" id="3.40.50.720:FF:000084">
    <property type="entry name" value="Short-chain dehydrogenase reductase"/>
    <property type="match status" value="2"/>
</dbReference>
<proteinExistence type="inferred from homology"/>
<evidence type="ECO:0000256" key="1">
    <source>
        <dbReference type="ARBA" id="ARBA00006484"/>
    </source>
</evidence>
<dbReference type="PANTHER" id="PTHR43180:SF37">
    <property type="entry name" value="TROPINONE REDUCTASE-LIKE 2"/>
    <property type="match status" value="1"/>
</dbReference>
<dbReference type="Proteomes" id="UP001187471">
    <property type="component" value="Unassembled WGS sequence"/>
</dbReference>
<keyword evidence="2" id="KW-0560">Oxidoreductase</keyword>
<sequence length="540" mass="56860">YGNSILFRLEGKVAVITGGASGIGESTTHLFWKNGAKVVIADIQDELGQAISDKLGENVCYIHCDVSNEEEVINLVDTTVAKFGHLDIMFNNAGILDRPFGSILDTTKSHLERVLSINVVGSFLGAKHAARVMVPQRKGCILFTASACASIAGIATHPYTVSKHGIVGLSKNLAAELGQYGIRVNCISPSGVVTGLSPRHGATLEQMEASQHQLGNLKGKILRVEDVAKAVLYLASDDGDYVSGHNLVVDGGFSVVNPTILKAANMGDSSCIAAPSTNRTKVHGNSILFRLQGKVAIVTGGASGIGESTTHLFWKNGAKVVIADVQDELGQAISDKLGENVCYIHCDVSNEEEVINLVDATVANFGHLDIMFNNAGIADRPLGSILDTTKSDLERVLRVNVIGSFLGAKHAARVMVPQRRGCILFTASACASIAGKDPQQPCLKVVPINLYYGIRVNCISPSGLVTGLSVGQGGPPEQIEAGMHEWGNLKGKILRAEDVAKAVLYLASDDGGYVSGHNLVLDGGISVVNPSILKAVGLIQ</sequence>